<organism evidence="1 2">
    <name type="scientific">Nonomuraea salmonea</name>
    <dbReference type="NCBI Taxonomy" id="46181"/>
    <lineage>
        <taxon>Bacteria</taxon>
        <taxon>Bacillati</taxon>
        <taxon>Actinomycetota</taxon>
        <taxon>Actinomycetes</taxon>
        <taxon>Streptosporangiales</taxon>
        <taxon>Streptosporangiaceae</taxon>
        <taxon>Nonomuraea</taxon>
    </lineage>
</organism>
<sequence length="464" mass="51628">MTDETRAGRTIDEEDGVLGGEAALLHAQDDPTASAAVDAAVETELLEDAPAREAVEARRESERQIADLTAQDQQRFRDLQRELRTMGADVWPISRWWGFEIHLNESAALLAAEIPQLIAQSAATIVGGWLTPVIERAVRGKAAWIASIARPYGVKLVSPWTAPGMLVPARQDGRPAGENGLYWAVHEPEQGWSADQRFVDHFSVTGPALGEFQDRLFLAHRGGAGDASLWWTVYDAEEGWSEDQRFPQHLSQAAPALAAYDGQLYCVHRGAGDDTALWWTRFDGSSWSPDERLPRHFSESAPALAAYDGQLYCVHRGAGDDALWWTRWDGSSWSQDQRLPGHSSRSNPALAVYRGHLYCVHRGAGDDTALWWTRWDGSTWSPDQRLPGHHAGEGPALTVYKDRLYCVHRGTADQSLWWSSFNGSAWSSDERLPGHHSVESPVIMAYRDRNATRDQLLVLHRGAR</sequence>
<dbReference type="EMBL" id="JBHMCF010000038">
    <property type="protein sequence ID" value="MFB9474331.1"/>
    <property type="molecule type" value="Genomic_DNA"/>
</dbReference>
<comment type="caution">
    <text evidence="1">The sequence shown here is derived from an EMBL/GenBank/DDBJ whole genome shotgun (WGS) entry which is preliminary data.</text>
</comment>
<dbReference type="RefSeq" id="WP_379484408.1">
    <property type="nucleotide sequence ID" value="NZ_JBHMCF010000038.1"/>
</dbReference>
<dbReference type="Proteomes" id="UP001589568">
    <property type="component" value="Unassembled WGS sequence"/>
</dbReference>
<evidence type="ECO:0008006" key="3">
    <source>
        <dbReference type="Google" id="ProtNLM"/>
    </source>
</evidence>
<reference evidence="1 2" key="1">
    <citation type="submission" date="2024-09" db="EMBL/GenBank/DDBJ databases">
        <authorList>
            <person name="Sun Q."/>
            <person name="Mori K."/>
        </authorList>
    </citation>
    <scope>NUCLEOTIDE SEQUENCE [LARGE SCALE GENOMIC DNA]</scope>
    <source>
        <strain evidence="1 2">JCM 3324</strain>
    </source>
</reference>
<accession>A0ABV5NWM4</accession>
<protein>
    <recommendedName>
        <fullName evidence="3">Exo-alpha-sialidase</fullName>
    </recommendedName>
</protein>
<gene>
    <name evidence="1" type="ORF">ACFFR3_32970</name>
</gene>
<name>A0ABV5NWM4_9ACTN</name>
<evidence type="ECO:0000313" key="2">
    <source>
        <dbReference type="Proteomes" id="UP001589568"/>
    </source>
</evidence>
<dbReference type="Gene3D" id="2.120.10.70">
    <property type="entry name" value="Fucose-specific lectin"/>
    <property type="match status" value="1"/>
</dbReference>
<dbReference type="SUPFAM" id="SSF89372">
    <property type="entry name" value="Fucose-specific lectin"/>
    <property type="match status" value="2"/>
</dbReference>
<evidence type="ECO:0000313" key="1">
    <source>
        <dbReference type="EMBL" id="MFB9474331.1"/>
    </source>
</evidence>
<keyword evidence="2" id="KW-1185">Reference proteome</keyword>
<proteinExistence type="predicted"/>